<dbReference type="AlphaFoldDB" id="A0A0L0T329"/>
<dbReference type="OrthoDB" id="407010at2759"/>
<dbReference type="Proteomes" id="UP000054350">
    <property type="component" value="Unassembled WGS sequence"/>
</dbReference>
<reference evidence="7" key="2">
    <citation type="submission" date="2009-11" db="EMBL/GenBank/DDBJ databases">
        <title>The Genome Sequence of Allomyces macrogynus strain ATCC 38327.</title>
        <authorList>
            <consortium name="The Broad Institute Genome Sequencing Platform"/>
            <person name="Russ C."/>
            <person name="Cuomo C."/>
            <person name="Shea T."/>
            <person name="Young S.K."/>
            <person name="Zeng Q."/>
            <person name="Koehrsen M."/>
            <person name="Haas B."/>
            <person name="Borodovsky M."/>
            <person name="Guigo R."/>
            <person name="Alvarado L."/>
            <person name="Berlin A."/>
            <person name="Borenstein D."/>
            <person name="Chen Z."/>
            <person name="Engels R."/>
            <person name="Freedman E."/>
            <person name="Gellesch M."/>
            <person name="Goldberg J."/>
            <person name="Griggs A."/>
            <person name="Gujja S."/>
            <person name="Heiman D."/>
            <person name="Hepburn T."/>
            <person name="Howarth C."/>
            <person name="Jen D."/>
            <person name="Larson L."/>
            <person name="Lewis B."/>
            <person name="Mehta T."/>
            <person name="Park D."/>
            <person name="Pearson M."/>
            <person name="Roberts A."/>
            <person name="Saif S."/>
            <person name="Shenoy N."/>
            <person name="Sisk P."/>
            <person name="Stolte C."/>
            <person name="Sykes S."/>
            <person name="Walk T."/>
            <person name="White J."/>
            <person name="Yandava C."/>
            <person name="Burger G."/>
            <person name="Gray M.W."/>
            <person name="Holland P.W.H."/>
            <person name="King N."/>
            <person name="Lang F.B.F."/>
            <person name="Roger A.J."/>
            <person name="Ruiz-Trillo I."/>
            <person name="Lander E."/>
            <person name="Nusbaum C."/>
        </authorList>
    </citation>
    <scope>NUCLEOTIDE SEQUENCE [LARGE SCALE GENOMIC DNA]</scope>
    <source>
        <strain evidence="7">ATCC 38327</strain>
    </source>
</reference>
<comment type="similarity">
    <text evidence="1">Belongs to the carotenoid oxygenase family.</text>
</comment>
<evidence type="ECO:0008006" key="8">
    <source>
        <dbReference type="Google" id="ProtNLM"/>
    </source>
</evidence>
<protein>
    <recommendedName>
        <fullName evidence="8">Carotenoid oxygenase</fullName>
    </recommendedName>
</protein>
<feature type="binding site" evidence="5">
    <location>
        <position position="264"/>
    </location>
    <ligand>
        <name>Fe cation</name>
        <dbReference type="ChEBI" id="CHEBI:24875"/>
        <note>catalytic</note>
    </ligand>
</feature>
<name>A0A0L0T329_ALLM3</name>
<dbReference type="VEuPathDB" id="FungiDB:AMAG_13647"/>
<keyword evidence="7" id="KW-1185">Reference proteome</keyword>
<dbReference type="OMA" id="YACGFRH"/>
<dbReference type="PANTHER" id="PTHR10543:SF24">
    <property type="entry name" value="CAROTENOID ISOMEROOXYGENASE"/>
    <property type="match status" value="1"/>
</dbReference>
<accession>A0A0L0T329</accession>
<evidence type="ECO:0000256" key="1">
    <source>
        <dbReference type="ARBA" id="ARBA00006787"/>
    </source>
</evidence>
<evidence type="ECO:0000256" key="3">
    <source>
        <dbReference type="ARBA" id="ARBA00023002"/>
    </source>
</evidence>
<reference evidence="6 7" key="1">
    <citation type="submission" date="2009-11" db="EMBL/GenBank/DDBJ databases">
        <title>Annotation of Allomyces macrogynus ATCC 38327.</title>
        <authorList>
            <consortium name="The Broad Institute Genome Sequencing Platform"/>
            <person name="Russ C."/>
            <person name="Cuomo C."/>
            <person name="Burger G."/>
            <person name="Gray M.W."/>
            <person name="Holland P.W.H."/>
            <person name="King N."/>
            <person name="Lang F.B.F."/>
            <person name="Roger A.J."/>
            <person name="Ruiz-Trillo I."/>
            <person name="Young S.K."/>
            <person name="Zeng Q."/>
            <person name="Gargeya S."/>
            <person name="Fitzgerald M."/>
            <person name="Haas B."/>
            <person name="Abouelleil A."/>
            <person name="Alvarado L."/>
            <person name="Arachchi H.M."/>
            <person name="Berlin A."/>
            <person name="Chapman S.B."/>
            <person name="Gearin G."/>
            <person name="Goldberg J."/>
            <person name="Griggs A."/>
            <person name="Gujja S."/>
            <person name="Hansen M."/>
            <person name="Heiman D."/>
            <person name="Howarth C."/>
            <person name="Larimer J."/>
            <person name="Lui A."/>
            <person name="MacDonald P.J.P."/>
            <person name="McCowen C."/>
            <person name="Montmayeur A."/>
            <person name="Murphy C."/>
            <person name="Neiman D."/>
            <person name="Pearson M."/>
            <person name="Priest M."/>
            <person name="Roberts A."/>
            <person name="Saif S."/>
            <person name="Shea T."/>
            <person name="Sisk P."/>
            <person name="Stolte C."/>
            <person name="Sykes S."/>
            <person name="Wortman J."/>
            <person name="Nusbaum C."/>
            <person name="Birren B."/>
        </authorList>
    </citation>
    <scope>NUCLEOTIDE SEQUENCE [LARGE SCALE GENOMIC DNA]</scope>
    <source>
        <strain evidence="6 7">ATCC 38327</strain>
    </source>
</reference>
<feature type="binding site" evidence="5">
    <location>
        <position position="478"/>
    </location>
    <ligand>
        <name>Fe cation</name>
        <dbReference type="ChEBI" id="CHEBI:24875"/>
        <note>catalytic</note>
    </ligand>
</feature>
<keyword evidence="3" id="KW-0560">Oxidoreductase</keyword>
<evidence type="ECO:0000313" key="7">
    <source>
        <dbReference type="Proteomes" id="UP000054350"/>
    </source>
</evidence>
<comment type="cofactor">
    <cofactor evidence="5">
        <name>Fe(2+)</name>
        <dbReference type="ChEBI" id="CHEBI:29033"/>
    </cofactor>
    <text evidence="5">Binds 1 Fe(2+) ion per subunit.</text>
</comment>
<evidence type="ECO:0000256" key="2">
    <source>
        <dbReference type="ARBA" id="ARBA00022723"/>
    </source>
</evidence>
<dbReference type="Pfam" id="PF03055">
    <property type="entry name" value="RPE65"/>
    <property type="match status" value="1"/>
</dbReference>
<feature type="binding site" evidence="5">
    <location>
        <position position="195"/>
    </location>
    <ligand>
        <name>Fe cation</name>
        <dbReference type="ChEBI" id="CHEBI:24875"/>
        <note>catalytic</note>
    </ligand>
</feature>
<organism evidence="6 7">
    <name type="scientific">Allomyces macrogynus (strain ATCC 38327)</name>
    <name type="common">Allomyces javanicus var. macrogynus</name>
    <dbReference type="NCBI Taxonomy" id="578462"/>
    <lineage>
        <taxon>Eukaryota</taxon>
        <taxon>Fungi</taxon>
        <taxon>Fungi incertae sedis</taxon>
        <taxon>Blastocladiomycota</taxon>
        <taxon>Blastocladiomycetes</taxon>
        <taxon>Blastocladiales</taxon>
        <taxon>Blastocladiaceae</taxon>
        <taxon>Allomyces</taxon>
    </lineage>
</organism>
<feature type="binding site" evidence="5">
    <location>
        <position position="144"/>
    </location>
    <ligand>
        <name>Fe cation</name>
        <dbReference type="ChEBI" id="CHEBI:24875"/>
        <note>catalytic</note>
    </ligand>
</feature>
<keyword evidence="4 5" id="KW-0408">Iron</keyword>
<dbReference type="PANTHER" id="PTHR10543">
    <property type="entry name" value="BETA-CAROTENE DIOXYGENASE"/>
    <property type="match status" value="1"/>
</dbReference>
<keyword evidence="2 5" id="KW-0479">Metal-binding</keyword>
<dbReference type="EMBL" id="GG745360">
    <property type="protein sequence ID" value="KNE69263.1"/>
    <property type="molecule type" value="Genomic_DNA"/>
</dbReference>
<evidence type="ECO:0000256" key="5">
    <source>
        <dbReference type="PIRSR" id="PIRSR604294-1"/>
    </source>
</evidence>
<sequence>MVHRFEIRDGKVQYRSRETSKDVERVINETGGFLGIAQSDPCSNLFKRVATTFMAIWTPQLNKAPINVTVTPNFPIPSTTAKSSVGPDSRVQSLVAKTDYNGLQVLDPMTLEVLPVAGATFGAAGKFTYENVNPDMQGTFSMGHHQWDPSTGDIYNVVITAGPVGTYRVIHVNPTTHPDGRVLTEITHSLTAYLHSFSLTRRYLVLMLQPYAIGWMGLKAFTSPSYLDSLQWYGDHMPTTFYVIDRESGAVEHTFDAAAFFFFHTCNAWDVDDDEGNASIVLEVCAMDTPVVVRQLNVPALNPTPCPQARDTPTLLGITDLPAIRRYTLPLPSDAVPDPDARRTATFVQVSPRGVDLPRFHSARAGTPTRFVYGIISGSLEMKTKSFPSSGSEASLLLGIGKFDTERKMHVLWHGKQQFPGEPVFVPRPGAVEEDDGVVVTVVLDGDTGKSYLLVLDAASFTEIGRASMPTHVPFGFHGSFVGAVHAEMDSFN</sequence>
<gene>
    <name evidence="6" type="ORF">AMAG_13647</name>
</gene>
<dbReference type="InterPro" id="IPR004294">
    <property type="entry name" value="Carotenoid_Oase"/>
</dbReference>
<evidence type="ECO:0000313" key="6">
    <source>
        <dbReference type="EMBL" id="KNE69263.1"/>
    </source>
</evidence>
<evidence type="ECO:0000256" key="4">
    <source>
        <dbReference type="ARBA" id="ARBA00023004"/>
    </source>
</evidence>
<proteinExistence type="inferred from homology"/>
<dbReference type="GO" id="GO:0046872">
    <property type="term" value="F:metal ion binding"/>
    <property type="evidence" value="ECO:0007669"/>
    <property type="project" value="UniProtKB-KW"/>
</dbReference>
<dbReference type="GO" id="GO:0016121">
    <property type="term" value="P:carotene catabolic process"/>
    <property type="evidence" value="ECO:0007669"/>
    <property type="project" value="TreeGrafter"/>
</dbReference>
<dbReference type="GO" id="GO:0010436">
    <property type="term" value="F:carotenoid dioxygenase activity"/>
    <property type="evidence" value="ECO:0007669"/>
    <property type="project" value="TreeGrafter"/>
</dbReference>